<dbReference type="Gene3D" id="3.40.630.30">
    <property type="match status" value="1"/>
</dbReference>
<evidence type="ECO:0000259" key="2">
    <source>
        <dbReference type="PROSITE" id="PS51186"/>
    </source>
</evidence>
<proteinExistence type="predicted"/>
<dbReference type="OrthoDB" id="195081at2"/>
<sequence length="212" mass="24206">MFHDDNEDQELAPLSPLMEAIMPKLAACRIREYGPEDLEACIEIHRSNEPDFVSPDNLDSFVEFLQAGTSYLLVIEHGGDVIGCGGLELVGDSDTAALMHGMIHREYHRRGFGTTLLAARIALLETDERPLEVWLRASPAAAGFYDRFGFHLERVDLNRPNRRRDHGAFSLQIEPQDILDVRDALEEREIRIELDDQEEEDEEEMGEEDERE</sequence>
<dbReference type="Proteomes" id="UP000321577">
    <property type="component" value="Unassembled WGS sequence"/>
</dbReference>
<feature type="compositionally biased region" description="Acidic residues" evidence="1">
    <location>
        <begin position="195"/>
        <end position="212"/>
    </location>
</feature>
<dbReference type="RefSeq" id="WP_146853895.1">
    <property type="nucleotide sequence ID" value="NZ_BKAG01000044.1"/>
</dbReference>
<evidence type="ECO:0000313" key="3">
    <source>
        <dbReference type="EMBL" id="GEP45215.1"/>
    </source>
</evidence>
<dbReference type="SUPFAM" id="SSF55729">
    <property type="entry name" value="Acyl-CoA N-acyltransferases (Nat)"/>
    <property type="match status" value="1"/>
</dbReference>
<evidence type="ECO:0000256" key="1">
    <source>
        <dbReference type="SAM" id="MobiDB-lite"/>
    </source>
</evidence>
<keyword evidence="4" id="KW-1185">Reference proteome</keyword>
<dbReference type="InterPro" id="IPR016181">
    <property type="entry name" value="Acyl_CoA_acyltransferase"/>
</dbReference>
<dbReference type="Pfam" id="PF00583">
    <property type="entry name" value="Acetyltransf_1"/>
    <property type="match status" value="1"/>
</dbReference>
<dbReference type="EMBL" id="BKAG01000044">
    <property type="protein sequence ID" value="GEP45215.1"/>
    <property type="molecule type" value="Genomic_DNA"/>
</dbReference>
<dbReference type="PROSITE" id="PS51186">
    <property type="entry name" value="GNAT"/>
    <property type="match status" value="1"/>
</dbReference>
<accession>A0A512MEP6</accession>
<protein>
    <recommendedName>
        <fullName evidence="2">N-acetyltransferase domain-containing protein</fullName>
    </recommendedName>
</protein>
<feature type="region of interest" description="Disordered" evidence="1">
    <location>
        <begin position="190"/>
        <end position="212"/>
    </location>
</feature>
<evidence type="ECO:0000313" key="4">
    <source>
        <dbReference type="Proteomes" id="UP000321577"/>
    </source>
</evidence>
<name>A0A512MEP6_9BACT</name>
<comment type="caution">
    <text evidence="3">The sequence shown here is derived from an EMBL/GenBank/DDBJ whole genome shotgun (WGS) entry which is preliminary data.</text>
</comment>
<dbReference type="AlphaFoldDB" id="A0A512MEP6"/>
<gene>
    <name evidence="3" type="ORF">BGE01nite_45060</name>
</gene>
<organism evidence="3 4">
    <name type="scientific">Brevifollis gellanilyticus</name>
    <dbReference type="NCBI Taxonomy" id="748831"/>
    <lineage>
        <taxon>Bacteria</taxon>
        <taxon>Pseudomonadati</taxon>
        <taxon>Verrucomicrobiota</taxon>
        <taxon>Verrucomicrobiia</taxon>
        <taxon>Verrucomicrobiales</taxon>
        <taxon>Verrucomicrobiaceae</taxon>
    </lineage>
</organism>
<dbReference type="CDD" id="cd04301">
    <property type="entry name" value="NAT_SF"/>
    <property type="match status" value="1"/>
</dbReference>
<dbReference type="InterPro" id="IPR000182">
    <property type="entry name" value="GNAT_dom"/>
</dbReference>
<feature type="domain" description="N-acetyltransferase" evidence="2">
    <location>
        <begin position="28"/>
        <end position="176"/>
    </location>
</feature>
<dbReference type="GO" id="GO:0016747">
    <property type="term" value="F:acyltransferase activity, transferring groups other than amino-acyl groups"/>
    <property type="evidence" value="ECO:0007669"/>
    <property type="project" value="InterPro"/>
</dbReference>
<reference evidence="3 4" key="1">
    <citation type="submission" date="2019-07" db="EMBL/GenBank/DDBJ databases">
        <title>Whole genome shotgun sequence of Brevifollis gellanilyticus NBRC 108608.</title>
        <authorList>
            <person name="Hosoyama A."/>
            <person name="Uohara A."/>
            <person name="Ohji S."/>
            <person name="Ichikawa N."/>
        </authorList>
    </citation>
    <scope>NUCLEOTIDE SEQUENCE [LARGE SCALE GENOMIC DNA]</scope>
    <source>
        <strain evidence="3 4">NBRC 108608</strain>
    </source>
</reference>